<gene>
    <name evidence="1" type="ORF">EKPJFOCH_4044</name>
</gene>
<dbReference type="EMBL" id="BPRA01000024">
    <property type="protein sequence ID" value="GJE57527.1"/>
    <property type="molecule type" value="Genomic_DNA"/>
</dbReference>
<comment type="caution">
    <text evidence="1">The sequence shown here is derived from an EMBL/GenBank/DDBJ whole genome shotgun (WGS) entry which is preliminary data.</text>
</comment>
<dbReference type="RefSeq" id="WP_147818819.1">
    <property type="nucleotide sequence ID" value="NZ_BPRA01000024.1"/>
</dbReference>
<evidence type="ECO:0000313" key="1">
    <source>
        <dbReference type="EMBL" id="GJE57527.1"/>
    </source>
</evidence>
<sequence length="77" mass="8766">MKQRVRLFRVGRMQVVRIPHCMELPGTHATITRDGDRLIIEPVPKRSLFDVLASLPSFDEEDGLDPVADLPLKPVEF</sequence>
<keyword evidence="2" id="KW-1185">Reference proteome</keyword>
<accession>A0ABQ4TS38</accession>
<reference evidence="1" key="2">
    <citation type="submission" date="2021-08" db="EMBL/GenBank/DDBJ databases">
        <authorList>
            <person name="Tani A."/>
            <person name="Ola A."/>
            <person name="Ogura Y."/>
            <person name="Katsura K."/>
            <person name="Hayashi T."/>
        </authorList>
    </citation>
    <scope>NUCLEOTIDE SEQUENCE</scope>
    <source>
        <strain evidence="1">DSM 23674</strain>
    </source>
</reference>
<dbReference type="Gene3D" id="2.10.260.10">
    <property type="match status" value="1"/>
</dbReference>
<dbReference type="Proteomes" id="UP001055101">
    <property type="component" value="Unassembled WGS sequence"/>
</dbReference>
<protein>
    <recommendedName>
        <fullName evidence="3">AbrB/MazE/SpoVT family DNA-binding domain-containing protein</fullName>
    </recommendedName>
</protein>
<proteinExistence type="predicted"/>
<evidence type="ECO:0000313" key="2">
    <source>
        <dbReference type="Proteomes" id="UP001055101"/>
    </source>
</evidence>
<reference evidence="1" key="1">
    <citation type="journal article" date="2021" name="Front. Microbiol.">
        <title>Comprehensive Comparative Genomics and Phenotyping of Methylobacterium Species.</title>
        <authorList>
            <person name="Alessa O."/>
            <person name="Ogura Y."/>
            <person name="Fujitani Y."/>
            <person name="Takami H."/>
            <person name="Hayashi T."/>
            <person name="Sahin N."/>
            <person name="Tani A."/>
        </authorList>
    </citation>
    <scope>NUCLEOTIDE SEQUENCE</scope>
    <source>
        <strain evidence="1">DSM 23674</strain>
    </source>
</reference>
<dbReference type="SUPFAM" id="SSF89447">
    <property type="entry name" value="AbrB/MazE/MraZ-like"/>
    <property type="match status" value="1"/>
</dbReference>
<evidence type="ECO:0008006" key="3">
    <source>
        <dbReference type="Google" id="ProtNLM"/>
    </source>
</evidence>
<dbReference type="InterPro" id="IPR037914">
    <property type="entry name" value="SpoVT-AbrB_sf"/>
</dbReference>
<organism evidence="1 2">
    <name type="scientific">Methylobacterium thuringiense</name>
    <dbReference type="NCBI Taxonomy" id="1003091"/>
    <lineage>
        <taxon>Bacteria</taxon>
        <taxon>Pseudomonadati</taxon>
        <taxon>Pseudomonadota</taxon>
        <taxon>Alphaproteobacteria</taxon>
        <taxon>Hyphomicrobiales</taxon>
        <taxon>Methylobacteriaceae</taxon>
        <taxon>Methylobacterium</taxon>
    </lineage>
</organism>
<name>A0ABQ4TS38_9HYPH</name>